<reference evidence="2" key="1">
    <citation type="submission" date="2018-10" db="EMBL/GenBank/DDBJ databases">
        <title>Hidden diversity of soil giant viruses.</title>
        <authorList>
            <person name="Schulz F."/>
            <person name="Alteio L."/>
            <person name="Goudeau D."/>
            <person name="Ryan E.M."/>
            <person name="Malmstrom R.R."/>
            <person name="Blanchard J."/>
            <person name="Woyke T."/>
        </authorList>
    </citation>
    <scope>NUCLEOTIDE SEQUENCE</scope>
    <source>
        <strain evidence="2">EDV1</strain>
    </source>
</reference>
<evidence type="ECO:0000313" key="2">
    <source>
        <dbReference type="EMBL" id="AYV77890.1"/>
    </source>
</evidence>
<organism evidence="2">
    <name type="scientific">Edafosvirus sp</name>
    <dbReference type="NCBI Taxonomy" id="2487765"/>
    <lineage>
        <taxon>Viruses</taxon>
        <taxon>Varidnaviria</taxon>
        <taxon>Bamfordvirae</taxon>
        <taxon>Nucleocytoviricota</taxon>
        <taxon>Megaviricetes</taxon>
        <taxon>Imitervirales</taxon>
        <taxon>Mimiviridae</taxon>
        <taxon>Klosneuvirinae</taxon>
    </lineage>
</organism>
<protein>
    <submittedName>
        <fullName evidence="2">Uncharacterized protein</fullName>
    </submittedName>
</protein>
<keyword evidence="1" id="KW-0812">Transmembrane</keyword>
<gene>
    <name evidence="2" type="ORF">Edafosvirus2_69</name>
</gene>
<dbReference type="EMBL" id="MK072067">
    <property type="protein sequence ID" value="AYV77890.1"/>
    <property type="molecule type" value="Genomic_DNA"/>
</dbReference>
<feature type="transmembrane region" description="Helical" evidence="1">
    <location>
        <begin position="6"/>
        <end position="30"/>
    </location>
</feature>
<proteinExistence type="predicted"/>
<keyword evidence="1" id="KW-1133">Transmembrane helix</keyword>
<evidence type="ECO:0000256" key="1">
    <source>
        <dbReference type="SAM" id="Phobius"/>
    </source>
</evidence>
<name>A0A3G4ZSL3_9VIRU</name>
<sequence length="58" mass="6576">MFLDDIVMNVAIGMILFCMIGFSGILYLGYSFVSMNKSKTEDVELHTHNPIDRDLMMG</sequence>
<keyword evidence="1" id="KW-0472">Membrane</keyword>
<accession>A0A3G4ZSL3</accession>